<comment type="caution">
    <text evidence="21">The sequence shown here is derived from an EMBL/GenBank/DDBJ whole genome shotgun (WGS) entry which is preliminary data.</text>
</comment>
<dbReference type="SUPFAM" id="SSF56112">
    <property type="entry name" value="Protein kinase-like (PK-like)"/>
    <property type="match status" value="2"/>
</dbReference>
<evidence type="ECO:0000256" key="16">
    <source>
        <dbReference type="ARBA" id="ARBA00048679"/>
    </source>
</evidence>
<evidence type="ECO:0000256" key="10">
    <source>
        <dbReference type="ARBA" id="ARBA00022777"/>
    </source>
</evidence>
<keyword evidence="7" id="KW-0430">Lectin</keyword>
<dbReference type="PANTHER" id="PTHR11017:SF559">
    <property type="entry name" value="DISEASE RESISTANCE PROTEIN CHL1"/>
    <property type="match status" value="1"/>
</dbReference>
<dbReference type="InterPro" id="IPR002182">
    <property type="entry name" value="NB-ARC"/>
</dbReference>
<dbReference type="GO" id="GO:0007165">
    <property type="term" value="P:signal transduction"/>
    <property type="evidence" value="ECO:0007669"/>
    <property type="project" value="InterPro"/>
</dbReference>
<dbReference type="FunFam" id="1.10.510.10:FF:000108">
    <property type="entry name" value="L-type lectin-domain containing receptor kinase S.4"/>
    <property type="match status" value="2"/>
</dbReference>
<evidence type="ECO:0000256" key="7">
    <source>
        <dbReference type="ARBA" id="ARBA00022734"/>
    </source>
</evidence>
<name>A0A6A3C8Q2_HIBSY</name>
<comment type="similarity">
    <text evidence="1">Belongs to the protein kinase superfamily. TKL Ser/Thr protein kinase family. ROCO subfamily.</text>
</comment>
<dbReference type="GO" id="GO:0030246">
    <property type="term" value="F:carbohydrate binding"/>
    <property type="evidence" value="ECO:0007669"/>
    <property type="project" value="UniProtKB-KW"/>
</dbReference>
<dbReference type="InterPro" id="IPR042197">
    <property type="entry name" value="Apaf_helical"/>
</dbReference>
<dbReference type="Proteomes" id="UP000436088">
    <property type="component" value="Unassembled WGS sequence"/>
</dbReference>
<dbReference type="SMART" id="SM00382">
    <property type="entry name" value="AAA"/>
    <property type="match status" value="2"/>
</dbReference>
<reference evidence="21" key="1">
    <citation type="submission" date="2019-09" db="EMBL/GenBank/DDBJ databases">
        <title>Draft genome information of white flower Hibiscus syriacus.</title>
        <authorList>
            <person name="Kim Y.-M."/>
        </authorList>
    </citation>
    <scope>NUCLEOTIDE SEQUENCE [LARGE SCALE GENOMIC DNA]</scope>
    <source>
        <strain evidence="21">YM2019G1</strain>
    </source>
</reference>
<comment type="catalytic activity">
    <reaction evidence="16">
        <text>L-seryl-[protein] + ATP = O-phospho-L-seryl-[protein] + ADP + H(+)</text>
        <dbReference type="Rhea" id="RHEA:17989"/>
        <dbReference type="Rhea" id="RHEA-COMP:9863"/>
        <dbReference type="Rhea" id="RHEA-COMP:11604"/>
        <dbReference type="ChEBI" id="CHEBI:15378"/>
        <dbReference type="ChEBI" id="CHEBI:29999"/>
        <dbReference type="ChEBI" id="CHEBI:30616"/>
        <dbReference type="ChEBI" id="CHEBI:83421"/>
        <dbReference type="ChEBI" id="CHEBI:456216"/>
        <dbReference type="EC" id="2.7.11.1"/>
    </reaction>
</comment>
<dbReference type="Gene3D" id="1.10.8.430">
    <property type="entry name" value="Helical domain of apoptotic protease-activating factors"/>
    <property type="match status" value="1"/>
</dbReference>
<evidence type="ECO:0000256" key="9">
    <source>
        <dbReference type="ARBA" id="ARBA00022741"/>
    </source>
</evidence>
<dbReference type="InterPro" id="IPR003593">
    <property type="entry name" value="AAA+_ATPase"/>
</dbReference>
<evidence type="ECO:0000256" key="17">
    <source>
        <dbReference type="PROSITE-ProRule" id="PRU10141"/>
    </source>
</evidence>
<dbReference type="EMBL" id="VEPZ02000430">
    <property type="protein sequence ID" value="KAE8725124.1"/>
    <property type="molecule type" value="Genomic_DNA"/>
</dbReference>
<keyword evidence="9 17" id="KW-0547">Nucleotide-binding</keyword>
<evidence type="ECO:0000313" key="22">
    <source>
        <dbReference type="Proteomes" id="UP000436088"/>
    </source>
</evidence>
<keyword evidence="4" id="KW-0723">Serine/threonine-protein kinase</keyword>
<gene>
    <name evidence="21" type="ORF">F3Y22_tig00009009pilonHSYRG00090</name>
</gene>
<dbReference type="GO" id="GO:0005524">
    <property type="term" value="F:ATP binding"/>
    <property type="evidence" value="ECO:0007669"/>
    <property type="project" value="UniProtKB-UniRule"/>
</dbReference>
<evidence type="ECO:0000259" key="19">
    <source>
        <dbReference type="PROSITE" id="PS50011"/>
    </source>
</evidence>
<dbReference type="PROSITE" id="PS00307">
    <property type="entry name" value="LECTIN_LEGUME_BETA"/>
    <property type="match status" value="1"/>
</dbReference>
<keyword evidence="11" id="KW-0378">Hydrolase</keyword>
<dbReference type="InterPro" id="IPR044974">
    <property type="entry name" value="Disease_R_plants"/>
</dbReference>
<dbReference type="InterPro" id="IPR001245">
    <property type="entry name" value="Ser-Thr/Tyr_kinase_cat_dom"/>
</dbReference>
<comment type="catalytic activity">
    <reaction evidence="15">
        <text>L-threonyl-[protein] + ATP = O-phospho-L-threonyl-[protein] + ADP + H(+)</text>
        <dbReference type="Rhea" id="RHEA:46608"/>
        <dbReference type="Rhea" id="RHEA-COMP:11060"/>
        <dbReference type="Rhea" id="RHEA-COMP:11605"/>
        <dbReference type="ChEBI" id="CHEBI:15378"/>
        <dbReference type="ChEBI" id="CHEBI:30013"/>
        <dbReference type="ChEBI" id="CHEBI:30616"/>
        <dbReference type="ChEBI" id="CHEBI:61977"/>
        <dbReference type="ChEBI" id="CHEBI:456216"/>
        <dbReference type="EC" id="2.7.11.1"/>
    </reaction>
</comment>
<protein>
    <submittedName>
        <fullName evidence="21">Uncharacterized protein</fullName>
    </submittedName>
</protein>
<dbReference type="PROSITE" id="PS50011">
    <property type="entry name" value="PROTEIN_KINASE_DOM"/>
    <property type="match status" value="2"/>
</dbReference>
<dbReference type="SMART" id="SM00220">
    <property type="entry name" value="S_TKc"/>
    <property type="match status" value="1"/>
</dbReference>
<sequence>MNQGKVYVNLLQKFLVSEGFNIGIWFSYWDGAGEEATFFLFTISWLMAIEQNGILRLTNYTPRLVGKAFYSSPFRFKNSTNGSSFSFSTSFVLAIVPEFRRFGGHGLAFTITTSVDRRAPSDQYLGIFNTTDMGNFSNHLVAVEFDTVQDFEFRDMDDSQIGIDINSLHSNASVSASYYTQGGSTKQNLTLKSGKPIQAWIDYDSVENVMNVTIALQKDHLPLSFHVDLSPFLHEFKYSYRELKQATNSFSDKTLLGRGGFGRVYKGTLGNSNTQVAVKRVSHESKQGLREFVAEISNIGRLRHRNLVQLLGWCRRRGDLLLVYDFMASGSLGYEQIAIHRDVKASNVLLDDELNALLGDFSLAKLYEHGSNPGTSLIVGTMGYIAPDLPKTGKATTSSDVYALGALLLEVACGRRPIDLKALPGEIVLVDWVWEKFRQGRVLDVVDTRLNGQYDEGEMMTVLKLGLICSNDVPAAWPSMRKLVRYLDGEVDLPENLTPPAAFHGGAEGFDAFEEDADGGDIFFDRSKVEDDGNHLYDALNRNGIISFRDDSKMDAGEEIAPQLFRAIQQSWCSVIVFSGTYAFSSWCLEELAEIVKQKNEKGHKVFPIFCDVNPSDLRKQKEKVEEAFAKHAERYKEDKEKILRWRTALTQVANIKGWHLNDRHESEFIGDIVRKISAKLCQTYPIVHDELVGISSRLEELHSKIKIGEDDIRIIGIYGMGGIGKTTLARVVYDQMSSHFEGKCFIADVREVSDKFGLVSLQKQLLFQILTGEVFEIFNVHEGNAIISRRLSNKKVLVVVDDVDNLQHLKCLIGRHDWFGLGSRIIITTRDEHLLQSYRVDDVYKPSTLNDSEALQLFSLKAFDSETAPNDVFIELSEHVAKYASGLPLALEVLVDENNILWMHNLLQEMGRRIVREKSIEEPGKRCRLWDEKDVYHVLTKNTATEMIEGMIIDNKRISNKMLNLNVNAVSKMKKLRLLKVLCLSNCDELKYLPNALQLLDWMGYPLRFLPPSFQPDNLHPLYKLKVLNLKGSENLIETPDFTTAPNLEILILEGCTRIVDVHPSVGVLSRLKLLNLRSCTSLRNLPTKIGIESLETLILKDCRNLISLPSSIGGCKCLKTLDLSGCYEVENLPENLQQVELLEELDLSGTAIAKPPSFIFQLQNLRVLSLNRLKTPSSKLAPNLASLFQVFQRGRIESVPLMLHSLSGLISLRELKLRSCNLREGDIPSDIYCLHYLEKLELGGNNFIRVPVSGVRFPSLQYLGLSNCRELKSFPSLGASRELFAAPSKVFNAVDWTRSSGLHCYRLVENSNALTILKYRLKQVAYLKKSFDGVIPGGEIPKWFRHQTVDSSIKIPLPKNIQNDSQWIGVAFCCIFVNDDASRNEELTCDAIIHHRNSGQADSDGSGFRDRNPRRVSGDEDKCGESETENSSTLDCSNQEFDELKFSITSDDSHISVKVKKCGLRIVYQKDLDDINEDSAADGSIAEEVENADLRRALLRALEELFDLPSQTKELYVSNKPFVTIRGLQLDCYMLHQIRVFLIPTSFALVLLAAGATEVMATTGIMDIIRLSSLLSVSRTTSLNPKSPSYFEAFQNSQSSASNTEHTPMAFVEPPIPSLVASRITPPEVVRHEIVCPEHDQPPLLSDDYAAKYSPSLKIPIQLNPVHDVHAEELNKPVWRDSFHHLSCVFASVLPLSQSDPYKLTKEGDALLRTKKPNENPKATFLQFHFVCLLACVAADEHSGGPLGLHERAVRRTDRCGEVPGAGDQRCDLLLVYDFMASGSLGKFLFDDPITILNWDQRFRIIKGVASGLLYLHEGYEQIAIHRDVKASNVLLDDKLNALLGDFRLAKLYEHGSNPGTSLIVGTMGYIAPDLPNTGKATTSSDVYALGALLLEVACGRRPIDLKALPGELVLVDWVWEKFRQGRVLDVVDTRLNGQYDEGEMMMVLKLGLICSNDVPAGWPSMRKLVRYLDGEVDLPENLTPPAAFHGGAEGFDAFEEDADGGDIFFDRSKVEDDGNHLYDALNRNGIISFRDDSKMDAGEEIAPQLFRAIQQSWCSVIVFSGTYAFSSWCLEELAEIVKQKNEKGDKVFPIFCDVNPSDLRKQKEKVEEAFAKHAERYKEDKEKILRWRIALTQAANIKGWHLNDRHESEFIGDIVRKISAKLCQTYPIVHDELVGISSRLDELHSKIKFGEDDIRIIGICGMGGIGKTTLARVVYDQMSSHFEGKCFIADVREVSDKFGLVSLQKQLLFQILSGEVFEFFNVHEGNAIIRRRLSNKKVLVVIDGVDNLQHLKCLVGRHDWFGLGSRIIITTRDEHLLQSYRVDDVYKPSTLNDSEALQLFSLKAFDSETAPTDVFIELSEHIAKYASGLPLALEVLGCFLCGRDVAQWRSAIQRLEKDSNKEIIDRLRISFDGLEETEKNIFLDIACFFNGDEKDFVMKVLDGCEFFPDIGIDVLIKKSLLTDDENNKLWMHNLLQEMGRRIVQEKSIEEPGKRCRLWEEKDVYHVLTKNTATEVIEGMIVDNKRESNKILNMNVDAVLKMKKLRLLKVLCLSNCDELKYLPNELRLLDWIGYPLRFLPPNFQPDNLVALLLPYSRIEQLWKGNTPLYKLKVLNLKGSKNLIKSPDFTSAPNLETLVLEGCTRIVNVHPSIGVLSRLKLLNLSSCTSLRNLPAKIGIESLETLILKDCTNLISLPRSIGGCKCLKTLNLSGCYKVENLPENLQQVELLEELDLSETAIAKLPSFIFQLKNLKVLSLNRLKGPSSKIAPNLPSLFQVFQRGRIESVPLMLHSLSGLRSLRELKLRNCNLHEGDIPSDISCLSSLEKLDLGGNNFISVPVIGSGLPRLQYLGLSNCRELISLAKPGASRELFAAPSKDWTQFSGLHCYRLVENINALTILKTCLKRVTYLKKSFDGVIPGGEIPKWFSHQTVDSSIKIPLPNNIQNDSQWIGVAFCCIFVNDDASRNEELTCEAVIHHRNSRKDGSDGSVCRSRNPRRVTGCGWIFSEEYNEPIIKDHIYFCYFSREKLYPFSLEDKCGESETENSSSDWSNKEFGELQLSVKSDDCHPSVKVNKCGIRIVYEKDLEDTNEDSAVRGPIANGPLVKRKRNVYKETEAGSQPKRMEKFFNFMMDRPGKKH</sequence>
<evidence type="ECO:0000256" key="18">
    <source>
        <dbReference type="SAM" id="MobiDB-lite"/>
    </source>
</evidence>
<dbReference type="Pfam" id="PF20160">
    <property type="entry name" value="C-JID"/>
    <property type="match status" value="2"/>
</dbReference>
<dbReference type="Gene3D" id="3.80.10.10">
    <property type="entry name" value="Ribonuclease Inhibitor"/>
    <property type="match status" value="4"/>
</dbReference>
<dbReference type="InterPro" id="IPR001220">
    <property type="entry name" value="Legume_lectin_dom"/>
</dbReference>
<dbReference type="CDD" id="cd06899">
    <property type="entry name" value="lectin_legume_LecRK_Arcelin_ConA"/>
    <property type="match status" value="1"/>
</dbReference>
<evidence type="ECO:0000256" key="15">
    <source>
        <dbReference type="ARBA" id="ARBA00047899"/>
    </source>
</evidence>
<evidence type="ECO:0000256" key="12">
    <source>
        <dbReference type="ARBA" id="ARBA00022840"/>
    </source>
</evidence>
<feature type="domain" description="Protein kinase" evidence="19">
    <location>
        <begin position="1681"/>
        <end position="1979"/>
    </location>
</feature>
<keyword evidence="12 17" id="KW-0067">ATP-binding</keyword>
<keyword evidence="10" id="KW-0418">Kinase</keyword>
<feature type="region of interest" description="Disordered" evidence="18">
    <location>
        <begin position="1400"/>
        <end position="1437"/>
    </location>
</feature>
<dbReference type="SMART" id="SM00255">
    <property type="entry name" value="TIR"/>
    <property type="match status" value="2"/>
</dbReference>
<evidence type="ECO:0000256" key="4">
    <source>
        <dbReference type="ARBA" id="ARBA00022527"/>
    </source>
</evidence>
<dbReference type="Pfam" id="PF07714">
    <property type="entry name" value="PK_Tyr_Ser-Thr"/>
    <property type="match status" value="1"/>
</dbReference>
<evidence type="ECO:0000256" key="5">
    <source>
        <dbReference type="ARBA" id="ARBA00022614"/>
    </source>
</evidence>
<dbReference type="Gene3D" id="3.40.50.10140">
    <property type="entry name" value="Toll/interleukin-1 receptor homology (TIR) domain"/>
    <property type="match status" value="2"/>
</dbReference>
<dbReference type="InterPro" id="IPR017441">
    <property type="entry name" value="Protein_kinase_ATP_BS"/>
</dbReference>
<dbReference type="Pfam" id="PF23282">
    <property type="entry name" value="WHD_ROQ1"/>
    <property type="match status" value="1"/>
</dbReference>
<feature type="compositionally biased region" description="Basic and acidic residues" evidence="18">
    <location>
        <begin position="1409"/>
        <end position="1427"/>
    </location>
</feature>
<evidence type="ECO:0000256" key="13">
    <source>
        <dbReference type="ARBA" id="ARBA00023027"/>
    </source>
</evidence>
<dbReference type="InterPro" id="IPR003591">
    <property type="entry name" value="Leu-rich_rpt_typical-subtyp"/>
</dbReference>
<evidence type="ECO:0000259" key="20">
    <source>
        <dbReference type="PROSITE" id="PS50104"/>
    </source>
</evidence>
<feature type="domain" description="TIR" evidence="20">
    <location>
        <begin position="518"/>
        <end position="681"/>
    </location>
</feature>
<accession>A0A6A3C8Q2</accession>
<keyword evidence="22" id="KW-1185">Reference proteome</keyword>
<dbReference type="InterPro" id="IPR011009">
    <property type="entry name" value="Kinase-like_dom_sf"/>
</dbReference>
<dbReference type="Pfam" id="PF00931">
    <property type="entry name" value="NB-ARC"/>
    <property type="match status" value="2"/>
</dbReference>
<dbReference type="SUPFAM" id="SSF52058">
    <property type="entry name" value="L domain-like"/>
    <property type="match status" value="2"/>
</dbReference>
<dbReference type="SUPFAM" id="SSF49899">
    <property type="entry name" value="Concanavalin A-like lectins/glucanases"/>
    <property type="match status" value="1"/>
</dbReference>
<dbReference type="InterPro" id="IPR000719">
    <property type="entry name" value="Prot_kinase_dom"/>
</dbReference>
<dbReference type="FunFam" id="3.30.200.20:FF:000168">
    <property type="entry name" value="L-type lectin-domain containing receptor kinase IX.1"/>
    <property type="match status" value="1"/>
</dbReference>
<dbReference type="InterPro" id="IPR019825">
    <property type="entry name" value="Lectin_legB_Mn/Ca_BS"/>
</dbReference>
<dbReference type="PANTHER" id="PTHR11017">
    <property type="entry name" value="LEUCINE-RICH REPEAT-CONTAINING PROTEIN"/>
    <property type="match status" value="1"/>
</dbReference>
<comment type="similarity">
    <text evidence="3">In the C-terminal section; belongs to the protein kinase superfamily. Ser/Thr protein kinase family.</text>
</comment>
<dbReference type="SUPFAM" id="SSF52200">
    <property type="entry name" value="Toll/Interleukin receptor TIR domain"/>
    <property type="match status" value="2"/>
</dbReference>
<dbReference type="PRINTS" id="PR00364">
    <property type="entry name" value="DISEASERSIST"/>
</dbReference>
<dbReference type="InterPro" id="IPR035897">
    <property type="entry name" value="Toll_tir_struct_dom_sf"/>
</dbReference>
<evidence type="ECO:0000256" key="2">
    <source>
        <dbReference type="ARBA" id="ARBA00008536"/>
    </source>
</evidence>
<evidence type="ECO:0000256" key="14">
    <source>
        <dbReference type="ARBA" id="ARBA00047304"/>
    </source>
</evidence>
<dbReference type="GO" id="GO:0061809">
    <property type="term" value="F:NAD+ nucleosidase activity, cyclic ADP-ribose generating"/>
    <property type="evidence" value="ECO:0007669"/>
    <property type="project" value="UniProtKB-EC"/>
</dbReference>
<dbReference type="GO" id="GO:0004674">
    <property type="term" value="F:protein serine/threonine kinase activity"/>
    <property type="evidence" value="ECO:0007669"/>
    <property type="project" value="UniProtKB-KW"/>
</dbReference>
<dbReference type="InterPro" id="IPR058192">
    <property type="entry name" value="WHD_ROQ1-like"/>
</dbReference>
<dbReference type="InterPro" id="IPR000157">
    <property type="entry name" value="TIR_dom"/>
</dbReference>
<evidence type="ECO:0000313" key="21">
    <source>
        <dbReference type="EMBL" id="KAE8725124.1"/>
    </source>
</evidence>
<dbReference type="Gene3D" id="1.10.510.10">
    <property type="entry name" value="Transferase(Phosphotransferase) domain 1"/>
    <property type="match status" value="2"/>
</dbReference>
<dbReference type="PROSITE" id="PS50104">
    <property type="entry name" value="TIR"/>
    <property type="match status" value="2"/>
</dbReference>
<dbReference type="Gene3D" id="3.40.50.300">
    <property type="entry name" value="P-loop containing nucleotide triphosphate hydrolases"/>
    <property type="match status" value="2"/>
</dbReference>
<dbReference type="InterPro" id="IPR013320">
    <property type="entry name" value="ConA-like_dom_sf"/>
</dbReference>
<dbReference type="Pfam" id="PF00069">
    <property type="entry name" value="Pkinase"/>
    <property type="match status" value="2"/>
</dbReference>
<dbReference type="Gene3D" id="3.30.200.20">
    <property type="entry name" value="Phosphorylase Kinase, domain 1"/>
    <property type="match status" value="1"/>
</dbReference>
<evidence type="ECO:0000256" key="6">
    <source>
        <dbReference type="ARBA" id="ARBA00022679"/>
    </source>
</evidence>
<feature type="domain" description="TIR" evidence="20">
    <location>
        <begin position="2006"/>
        <end position="2169"/>
    </location>
</feature>
<feature type="domain" description="Protein kinase" evidence="19">
    <location>
        <begin position="250"/>
        <end position="491"/>
    </location>
</feature>
<comment type="similarity">
    <text evidence="2">In the N-terminal section; belongs to the leguminous lectin family.</text>
</comment>
<dbReference type="InterPro" id="IPR045344">
    <property type="entry name" value="C-JID"/>
</dbReference>
<dbReference type="GO" id="GO:0043531">
    <property type="term" value="F:ADP binding"/>
    <property type="evidence" value="ECO:0007669"/>
    <property type="project" value="InterPro"/>
</dbReference>
<dbReference type="InterPro" id="IPR027417">
    <property type="entry name" value="P-loop_NTPase"/>
</dbReference>
<feature type="binding site" evidence="17">
    <location>
        <position position="279"/>
    </location>
    <ligand>
        <name>ATP</name>
        <dbReference type="ChEBI" id="CHEBI:30616"/>
    </ligand>
</feature>
<keyword evidence="5" id="KW-0433">Leucine-rich repeat</keyword>
<organism evidence="21 22">
    <name type="scientific">Hibiscus syriacus</name>
    <name type="common">Rose of Sharon</name>
    <dbReference type="NCBI Taxonomy" id="106335"/>
    <lineage>
        <taxon>Eukaryota</taxon>
        <taxon>Viridiplantae</taxon>
        <taxon>Streptophyta</taxon>
        <taxon>Embryophyta</taxon>
        <taxon>Tracheophyta</taxon>
        <taxon>Spermatophyta</taxon>
        <taxon>Magnoliopsida</taxon>
        <taxon>eudicotyledons</taxon>
        <taxon>Gunneridae</taxon>
        <taxon>Pentapetalae</taxon>
        <taxon>rosids</taxon>
        <taxon>malvids</taxon>
        <taxon>Malvales</taxon>
        <taxon>Malvaceae</taxon>
        <taxon>Malvoideae</taxon>
        <taxon>Hibiscus</taxon>
    </lineage>
</organism>
<comment type="catalytic activity">
    <reaction evidence="14">
        <text>NAD(+) + H2O = ADP-D-ribose + nicotinamide + H(+)</text>
        <dbReference type="Rhea" id="RHEA:16301"/>
        <dbReference type="ChEBI" id="CHEBI:15377"/>
        <dbReference type="ChEBI" id="CHEBI:15378"/>
        <dbReference type="ChEBI" id="CHEBI:17154"/>
        <dbReference type="ChEBI" id="CHEBI:57540"/>
        <dbReference type="ChEBI" id="CHEBI:57967"/>
        <dbReference type="EC" id="3.2.2.6"/>
    </reaction>
    <physiologicalReaction direction="left-to-right" evidence="14">
        <dbReference type="Rhea" id="RHEA:16302"/>
    </physiologicalReaction>
</comment>
<evidence type="ECO:0000256" key="8">
    <source>
        <dbReference type="ARBA" id="ARBA00022737"/>
    </source>
</evidence>
<dbReference type="SMART" id="SM00369">
    <property type="entry name" value="LRR_TYP"/>
    <property type="match status" value="5"/>
</dbReference>
<evidence type="ECO:0000256" key="1">
    <source>
        <dbReference type="ARBA" id="ARBA00008171"/>
    </source>
</evidence>
<dbReference type="GO" id="GO:0006952">
    <property type="term" value="P:defense response"/>
    <property type="evidence" value="ECO:0007669"/>
    <property type="project" value="InterPro"/>
</dbReference>
<dbReference type="PROSITE" id="PS00107">
    <property type="entry name" value="PROTEIN_KINASE_ATP"/>
    <property type="match status" value="1"/>
</dbReference>
<keyword evidence="8" id="KW-0677">Repeat</keyword>
<keyword evidence="6" id="KW-0808">Transferase</keyword>
<keyword evidence="13" id="KW-0520">NAD</keyword>
<dbReference type="Pfam" id="PF00139">
    <property type="entry name" value="Lectin_legB"/>
    <property type="match status" value="1"/>
</dbReference>
<evidence type="ECO:0000256" key="11">
    <source>
        <dbReference type="ARBA" id="ARBA00022801"/>
    </source>
</evidence>
<dbReference type="Gene3D" id="2.60.120.200">
    <property type="match status" value="1"/>
</dbReference>
<proteinExistence type="inferred from homology"/>
<evidence type="ECO:0000256" key="3">
    <source>
        <dbReference type="ARBA" id="ARBA00010217"/>
    </source>
</evidence>
<dbReference type="Pfam" id="PF01582">
    <property type="entry name" value="TIR"/>
    <property type="match status" value="2"/>
</dbReference>
<dbReference type="InterPro" id="IPR032675">
    <property type="entry name" value="LRR_dom_sf"/>
</dbReference>
<dbReference type="SUPFAM" id="SSF52540">
    <property type="entry name" value="P-loop containing nucleoside triphosphate hydrolases"/>
    <property type="match status" value="2"/>
</dbReference>